<dbReference type="AlphaFoldDB" id="A0A0B4I7F2"/>
<evidence type="ECO:0000256" key="1">
    <source>
        <dbReference type="ARBA" id="ARBA00012513"/>
    </source>
</evidence>
<protein>
    <recommendedName>
        <fullName evidence="1">non-specific serine/threonine protein kinase</fullName>
        <ecNumber evidence="1">2.7.11.1</ecNumber>
    </recommendedName>
</protein>
<feature type="domain" description="Aminoglycoside phosphotransferase" evidence="4">
    <location>
        <begin position="104"/>
        <end position="280"/>
    </location>
</feature>
<comment type="catalytic activity">
    <reaction evidence="3">
        <text>L-seryl-[protein] + ATP = O-phospho-L-seryl-[protein] + ADP + H(+)</text>
        <dbReference type="Rhea" id="RHEA:17989"/>
        <dbReference type="Rhea" id="RHEA-COMP:9863"/>
        <dbReference type="Rhea" id="RHEA-COMP:11604"/>
        <dbReference type="ChEBI" id="CHEBI:15378"/>
        <dbReference type="ChEBI" id="CHEBI:29999"/>
        <dbReference type="ChEBI" id="CHEBI:30616"/>
        <dbReference type="ChEBI" id="CHEBI:83421"/>
        <dbReference type="ChEBI" id="CHEBI:456216"/>
        <dbReference type="EC" id="2.7.11.1"/>
    </reaction>
</comment>
<proteinExistence type="predicted"/>
<dbReference type="PANTHER" id="PTHR21310:SF58">
    <property type="entry name" value="AMINOGLYCOSIDE PHOSPHOTRANSFERASE DOMAIN-CONTAINING PROTEIN"/>
    <property type="match status" value="1"/>
</dbReference>
<evidence type="ECO:0000259" key="4">
    <source>
        <dbReference type="Pfam" id="PF01636"/>
    </source>
</evidence>
<dbReference type="InterPro" id="IPR008266">
    <property type="entry name" value="Tyr_kinase_AS"/>
</dbReference>
<dbReference type="Pfam" id="PF01636">
    <property type="entry name" value="APH"/>
    <property type="match status" value="1"/>
</dbReference>
<dbReference type="InterPro" id="IPR051678">
    <property type="entry name" value="AGP_Transferase"/>
</dbReference>
<dbReference type="SUPFAM" id="SSF56112">
    <property type="entry name" value="Protein kinase-like (PK-like)"/>
    <property type="match status" value="1"/>
</dbReference>
<evidence type="ECO:0000256" key="3">
    <source>
        <dbReference type="ARBA" id="ARBA00048679"/>
    </source>
</evidence>
<accession>A0A0B4I7F2</accession>
<reference evidence="5 6" key="1">
    <citation type="journal article" date="2014" name="Proc. Natl. Acad. Sci. U.S.A.">
        <title>Trajectory and genomic determinants of fungal-pathogen speciation and host adaptation.</title>
        <authorList>
            <person name="Hu X."/>
            <person name="Xiao G."/>
            <person name="Zheng P."/>
            <person name="Shang Y."/>
            <person name="Su Y."/>
            <person name="Zhang X."/>
            <person name="Liu X."/>
            <person name="Zhan S."/>
            <person name="St Leger R.J."/>
            <person name="Wang C."/>
        </authorList>
    </citation>
    <scope>NUCLEOTIDE SEQUENCE [LARGE SCALE GENOMIC DNA]</scope>
    <source>
        <strain evidence="5 6">ARSEF 977</strain>
    </source>
</reference>
<dbReference type="Proteomes" id="UP000031192">
    <property type="component" value="Unassembled WGS sequence"/>
</dbReference>
<sequence>MVTQEKSVVGIGAEPKLLGSFDVVWKYLGQLDENAPAPSPSTVDDNHGTESDDIQVSELSYAVISNQPSSFKTGSILLYSTSDRSVTLFPDKTIVKSGKTISLEEAEAIQVAALAGLPVPEIFTTDSQPGGINVLQMSQVKGRPLSEVWRTMTLRQKRSIALQLRSMLTTMRALQAPPRLVGACSGGQFRDSRLCHSHYFPSLVNEDEFNKYLISNLSHVTPRPVRDAFTRQQTNGHRIVFTHGDLSPRNIIVSNDRIVGLVDWEEAGWFPEYWEYVKFFLRTGAEDGDWPSYAYEIFPEVYHDELVLYFSILQWQSP</sequence>
<dbReference type="Gene3D" id="3.90.1200.10">
    <property type="match status" value="1"/>
</dbReference>
<gene>
    <name evidence="5" type="ORF">MGU_03729</name>
</gene>
<dbReference type="PROSITE" id="PS00109">
    <property type="entry name" value="PROTEIN_KINASE_TYR"/>
    <property type="match status" value="1"/>
</dbReference>
<dbReference type="PANTHER" id="PTHR21310">
    <property type="entry name" value="AMINOGLYCOSIDE PHOSPHOTRANSFERASE-RELATED-RELATED"/>
    <property type="match status" value="1"/>
</dbReference>
<dbReference type="GO" id="GO:0004674">
    <property type="term" value="F:protein serine/threonine kinase activity"/>
    <property type="evidence" value="ECO:0007669"/>
    <property type="project" value="UniProtKB-EC"/>
</dbReference>
<dbReference type="CDD" id="cd05120">
    <property type="entry name" value="APH_ChoK_like"/>
    <property type="match status" value="1"/>
</dbReference>
<name>A0A0B4I7F2_METGA</name>
<organism evidence="5 6">
    <name type="scientific">Metarhizium guizhouense (strain ARSEF 977)</name>
    <dbReference type="NCBI Taxonomy" id="1276136"/>
    <lineage>
        <taxon>Eukaryota</taxon>
        <taxon>Fungi</taxon>
        <taxon>Dikarya</taxon>
        <taxon>Ascomycota</taxon>
        <taxon>Pezizomycotina</taxon>
        <taxon>Sordariomycetes</taxon>
        <taxon>Hypocreomycetidae</taxon>
        <taxon>Hypocreales</taxon>
        <taxon>Clavicipitaceae</taxon>
        <taxon>Metarhizium</taxon>
    </lineage>
</organism>
<dbReference type="InterPro" id="IPR011009">
    <property type="entry name" value="Kinase-like_dom_sf"/>
</dbReference>
<evidence type="ECO:0000313" key="5">
    <source>
        <dbReference type="EMBL" id="KID89044.1"/>
    </source>
</evidence>
<evidence type="ECO:0000313" key="6">
    <source>
        <dbReference type="Proteomes" id="UP000031192"/>
    </source>
</evidence>
<comment type="caution">
    <text evidence="5">The sequence shown here is derived from an EMBL/GenBank/DDBJ whole genome shotgun (WGS) entry which is preliminary data.</text>
</comment>
<dbReference type="EC" id="2.7.11.1" evidence="1"/>
<dbReference type="InterPro" id="IPR002575">
    <property type="entry name" value="Aminoglycoside_PTrfase"/>
</dbReference>
<keyword evidence="6" id="KW-1185">Reference proteome</keyword>
<evidence type="ECO:0000256" key="2">
    <source>
        <dbReference type="ARBA" id="ARBA00047899"/>
    </source>
</evidence>
<comment type="catalytic activity">
    <reaction evidence="2">
        <text>L-threonyl-[protein] + ATP = O-phospho-L-threonyl-[protein] + ADP + H(+)</text>
        <dbReference type="Rhea" id="RHEA:46608"/>
        <dbReference type="Rhea" id="RHEA-COMP:11060"/>
        <dbReference type="Rhea" id="RHEA-COMP:11605"/>
        <dbReference type="ChEBI" id="CHEBI:15378"/>
        <dbReference type="ChEBI" id="CHEBI:30013"/>
        <dbReference type="ChEBI" id="CHEBI:30616"/>
        <dbReference type="ChEBI" id="CHEBI:61977"/>
        <dbReference type="ChEBI" id="CHEBI:456216"/>
        <dbReference type="EC" id="2.7.11.1"/>
    </reaction>
</comment>
<dbReference type="HOGENOM" id="CLU_021768_5_3_1"/>
<dbReference type="OrthoDB" id="3250044at2759"/>
<dbReference type="EMBL" id="AZNH01000009">
    <property type="protein sequence ID" value="KID89044.1"/>
    <property type="molecule type" value="Genomic_DNA"/>
</dbReference>